<sequence length="183" mass="20107">MKFKMNSLAILTAATLISTQVLANEWQGEANDAWLDGKLETALLLNTQLNNFKIDTDIKSNTAILTGEVNNETQKELAGEIARNIEGISTVKNNLTVNADYRNDDDDASFSRTWNDMTVTAGLKIEFATKDELDDTDISVSTDNGVVTLKGNVNTEAEKDLATEMARGYDKVVEVNDELVVKN</sequence>
<dbReference type="PANTHER" id="PTHR34606:SF15">
    <property type="entry name" value="BON DOMAIN-CONTAINING PROTEIN"/>
    <property type="match status" value="1"/>
</dbReference>
<dbReference type="AlphaFoldDB" id="A0A0F9QIX2"/>
<feature type="domain" description="BON" evidence="1">
    <location>
        <begin position="31"/>
        <end position="99"/>
    </location>
</feature>
<feature type="domain" description="BON" evidence="1">
    <location>
        <begin position="115"/>
        <end position="183"/>
    </location>
</feature>
<dbReference type="InterPro" id="IPR007055">
    <property type="entry name" value="BON_dom"/>
</dbReference>
<name>A0A0F9QIX2_9ZZZZ</name>
<comment type="caution">
    <text evidence="2">The sequence shown here is derived from an EMBL/GenBank/DDBJ whole genome shotgun (WGS) entry which is preliminary data.</text>
</comment>
<evidence type="ECO:0000313" key="2">
    <source>
        <dbReference type="EMBL" id="KKN36962.1"/>
    </source>
</evidence>
<gene>
    <name evidence="2" type="ORF">LCGC14_0768250</name>
</gene>
<dbReference type="Pfam" id="PF04972">
    <property type="entry name" value="BON"/>
    <property type="match status" value="2"/>
</dbReference>
<dbReference type="PANTHER" id="PTHR34606">
    <property type="entry name" value="BON DOMAIN-CONTAINING PROTEIN"/>
    <property type="match status" value="1"/>
</dbReference>
<proteinExistence type="predicted"/>
<accession>A0A0F9QIX2</accession>
<organism evidence="2">
    <name type="scientific">marine sediment metagenome</name>
    <dbReference type="NCBI Taxonomy" id="412755"/>
    <lineage>
        <taxon>unclassified sequences</taxon>
        <taxon>metagenomes</taxon>
        <taxon>ecological metagenomes</taxon>
    </lineage>
</organism>
<protein>
    <recommendedName>
        <fullName evidence="1">BON domain-containing protein</fullName>
    </recommendedName>
</protein>
<dbReference type="InterPro" id="IPR051686">
    <property type="entry name" value="Lipoprotein_DolP"/>
</dbReference>
<dbReference type="SMART" id="SM00749">
    <property type="entry name" value="BON"/>
    <property type="match status" value="2"/>
</dbReference>
<dbReference type="EMBL" id="LAZR01001930">
    <property type="protein sequence ID" value="KKN36962.1"/>
    <property type="molecule type" value="Genomic_DNA"/>
</dbReference>
<dbReference type="PROSITE" id="PS50914">
    <property type="entry name" value="BON"/>
    <property type="match status" value="2"/>
</dbReference>
<reference evidence="2" key="1">
    <citation type="journal article" date="2015" name="Nature">
        <title>Complex archaea that bridge the gap between prokaryotes and eukaryotes.</title>
        <authorList>
            <person name="Spang A."/>
            <person name="Saw J.H."/>
            <person name="Jorgensen S.L."/>
            <person name="Zaremba-Niedzwiedzka K."/>
            <person name="Martijn J."/>
            <person name="Lind A.E."/>
            <person name="van Eijk R."/>
            <person name="Schleper C."/>
            <person name="Guy L."/>
            <person name="Ettema T.J."/>
        </authorList>
    </citation>
    <scope>NUCLEOTIDE SEQUENCE</scope>
</reference>
<dbReference type="Gene3D" id="3.30.1340.30">
    <property type="match status" value="2"/>
</dbReference>
<evidence type="ECO:0000259" key="1">
    <source>
        <dbReference type="PROSITE" id="PS50914"/>
    </source>
</evidence>
<dbReference type="InterPro" id="IPR014004">
    <property type="entry name" value="Transpt-assoc_nodulatn_dom_bac"/>
</dbReference>